<dbReference type="AlphaFoldDB" id="A0A518C924"/>
<dbReference type="EMBL" id="CP036289">
    <property type="protein sequence ID" value="QDU75727.1"/>
    <property type="molecule type" value="Genomic_DNA"/>
</dbReference>
<sequence length="225" mass="25101">MNNGGEFMSSSLPHSALEKLDEHDPVRPWSYNPSAWSQRVPVCVLAFAATIIAAHLAAFQWGLINYVWDPIFGEQSANVIGSEIAKKMDRWVGVPDAALGAIAYLGDAIFGLAGSTRRWYERPWIVILFGIDVIPLGIVSVILVMVQTFVLGQWCFLCLITATVSLALIYLAYDEVYSSLLFLWKVWLRSRRVNTLWTAICGYPTEVSGHVIEEMIGSCDARKEE</sequence>
<reference evidence="13" key="1">
    <citation type="submission" date="2019-02" db="EMBL/GenBank/DDBJ databases">
        <title>Deep-cultivation of Planctomycetes and their phenomic and genomic characterization uncovers novel biology.</title>
        <authorList>
            <person name="Wiegand S."/>
            <person name="Jogler M."/>
            <person name="Boedeker C."/>
            <person name="Pinto D."/>
            <person name="Vollmers J."/>
            <person name="Rivas-Marin E."/>
            <person name="Kohn T."/>
            <person name="Peeters S.H."/>
            <person name="Heuer A."/>
            <person name="Rast P."/>
            <person name="Oberbeckmann S."/>
            <person name="Bunk B."/>
            <person name="Jeske O."/>
            <person name="Meyerdierks A."/>
            <person name="Storesund J.E."/>
            <person name="Kallscheuer N."/>
            <person name="Luecker S."/>
            <person name="Lage O.M."/>
            <person name="Pohl T."/>
            <person name="Merkel B.J."/>
            <person name="Hornburger P."/>
            <person name="Mueller R.-W."/>
            <person name="Bruemmer F."/>
            <person name="Labrenz M."/>
            <person name="Spormann A.M."/>
            <person name="Op den Camp H."/>
            <person name="Overmann J."/>
            <person name="Amann R."/>
            <person name="Jetten M.S.M."/>
            <person name="Mascher T."/>
            <person name="Medema M.H."/>
            <person name="Devos D.P."/>
            <person name="Kaster A.-K."/>
            <person name="Ovreas L."/>
            <person name="Rohde M."/>
            <person name="Galperin M.Y."/>
            <person name="Jogler C."/>
        </authorList>
    </citation>
    <scope>NUCLEOTIDE SEQUENCE [LARGE SCALE GENOMIC DNA]</scope>
    <source>
        <strain evidence="13">Pan97</strain>
    </source>
</reference>
<name>A0A518C924_9BACT</name>
<organism evidence="12 13">
    <name type="scientific">Bremerella volcania</name>
    <dbReference type="NCBI Taxonomy" id="2527984"/>
    <lineage>
        <taxon>Bacteria</taxon>
        <taxon>Pseudomonadati</taxon>
        <taxon>Planctomycetota</taxon>
        <taxon>Planctomycetia</taxon>
        <taxon>Pirellulales</taxon>
        <taxon>Pirellulaceae</taxon>
        <taxon>Bremerella</taxon>
    </lineage>
</organism>
<evidence type="ECO:0000256" key="8">
    <source>
        <dbReference type="ARBA" id="ARBA00023157"/>
    </source>
</evidence>
<dbReference type="Proteomes" id="UP000318626">
    <property type="component" value="Chromosome"/>
</dbReference>
<evidence type="ECO:0000256" key="3">
    <source>
        <dbReference type="ARBA" id="ARBA00022692"/>
    </source>
</evidence>
<evidence type="ECO:0000313" key="13">
    <source>
        <dbReference type="Proteomes" id="UP000318626"/>
    </source>
</evidence>
<keyword evidence="6" id="KW-0560">Oxidoreductase</keyword>
<feature type="transmembrane region" description="Helical" evidence="10">
    <location>
        <begin position="151"/>
        <end position="173"/>
    </location>
</feature>
<feature type="domain" description="Vitamin K epoxide reductase" evidence="11">
    <location>
        <begin position="42"/>
        <end position="172"/>
    </location>
</feature>
<keyword evidence="9" id="KW-0676">Redox-active center</keyword>
<proteinExistence type="inferred from homology"/>
<dbReference type="KEGG" id="bvo:Pan97_27690"/>
<gene>
    <name evidence="12" type="ORF">Pan97_27690</name>
</gene>
<evidence type="ECO:0000313" key="12">
    <source>
        <dbReference type="EMBL" id="QDU75727.1"/>
    </source>
</evidence>
<evidence type="ECO:0000256" key="10">
    <source>
        <dbReference type="SAM" id="Phobius"/>
    </source>
</evidence>
<keyword evidence="5 10" id="KW-1133">Transmembrane helix</keyword>
<comment type="similarity">
    <text evidence="2">Belongs to the VKOR family.</text>
</comment>
<keyword evidence="3 10" id="KW-0812">Transmembrane</keyword>
<evidence type="ECO:0000256" key="2">
    <source>
        <dbReference type="ARBA" id="ARBA00006214"/>
    </source>
</evidence>
<protein>
    <submittedName>
        <fullName evidence="12">Vitamin K epoxide reductase family protein</fullName>
    </submittedName>
</protein>
<evidence type="ECO:0000256" key="9">
    <source>
        <dbReference type="ARBA" id="ARBA00023284"/>
    </source>
</evidence>
<comment type="subcellular location">
    <subcellularLocation>
        <location evidence="1">Membrane</location>
        <topology evidence="1">Multi-pass membrane protein</topology>
    </subcellularLocation>
</comment>
<dbReference type="Pfam" id="PF07884">
    <property type="entry name" value="VKOR"/>
    <property type="match status" value="1"/>
</dbReference>
<feature type="transmembrane region" description="Helical" evidence="10">
    <location>
        <begin position="42"/>
        <end position="64"/>
    </location>
</feature>
<keyword evidence="13" id="KW-1185">Reference proteome</keyword>
<evidence type="ECO:0000256" key="1">
    <source>
        <dbReference type="ARBA" id="ARBA00004141"/>
    </source>
</evidence>
<feature type="transmembrane region" description="Helical" evidence="10">
    <location>
        <begin position="97"/>
        <end position="113"/>
    </location>
</feature>
<dbReference type="Gene3D" id="1.20.1440.130">
    <property type="entry name" value="VKOR domain"/>
    <property type="match status" value="1"/>
</dbReference>
<evidence type="ECO:0000256" key="6">
    <source>
        <dbReference type="ARBA" id="ARBA00023002"/>
    </source>
</evidence>
<keyword evidence="8" id="KW-1015">Disulfide bond</keyword>
<evidence type="ECO:0000256" key="4">
    <source>
        <dbReference type="ARBA" id="ARBA00022719"/>
    </source>
</evidence>
<dbReference type="InterPro" id="IPR012932">
    <property type="entry name" value="VKOR"/>
</dbReference>
<dbReference type="GO" id="GO:0016491">
    <property type="term" value="F:oxidoreductase activity"/>
    <property type="evidence" value="ECO:0007669"/>
    <property type="project" value="UniProtKB-KW"/>
</dbReference>
<evidence type="ECO:0000256" key="5">
    <source>
        <dbReference type="ARBA" id="ARBA00022989"/>
    </source>
</evidence>
<keyword evidence="4" id="KW-0874">Quinone</keyword>
<keyword evidence="7 10" id="KW-0472">Membrane</keyword>
<feature type="transmembrane region" description="Helical" evidence="10">
    <location>
        <begin position="125"/>
        <end position="145"/>
    </location>
</feature>
<evidence type="ECO:0000256" key="7">
    <source>
        <dbReference type="ARBA" id="ARBA00023136"/>
    </source>
</evidence>
<accession>A0A518C924</accession>
<dbReference type="GO" id="GO:0048038">
    <property type="term" value="F:quinone binding"/>
    <property type="evidence" value="ECO:0007669"/>
    <property type="project" value="UniProtKB-KW"/>
</dbReference>
<dbReference type="GO" id="GO:0016020">
    <property type="term" value="C:membrane"/>
    <property type="evidence" value="ECO:0007669"/>
    <property type="project" value="UniProtKB-SubCell"/>
</dbReference>
<evidence type="ECO:0000259" key="11">
    <source>
        <dbReference type="Pfam" id="PF07884"/>
    </source>
</evidence>
<dbReference type="InterPro" id="IPR038354">
    <property type="entry name" value="VKOR_sf"/>
</dbReference>